<accession>A0A2X1UN08</accession>
<reference evidence="1 2" key="1">
    <citation type="submission" date="2018-06" db="EMBL/GenBank/DDBJ databases">
        <authorList>
            <consortium name="Pathogen Informatics"/>
            <person name="Doyle S."/>
        </authorList>
    </citation>
    <scope>NUCLEOTIDE SEQUENCE [LARGE SCALE GENOMIC DNA]</scope>
    <source>
        <strain evidence="1 2">NCTC11009</strain>
    </source>
</reference>
<evidence type="ECO:0000313" key="2">
    <source>
        <dbReference type="Proteomes" id="UP000250242"/>
    </source>
</evidence>
<proteinExistence type="predicted"/>
<dbReference type="Proteomes" id="UP000250242">
    <property type="component" value="Unassembled WGS sequence"/>
</dbReference>
<organism evidence="1 2">
    <name type="scientific">Oligella urethralis</name>
    <dbReference type="NCBI Taxonomy" id="90245"/>
    <lineage>
        <taxon>Bacteria</taxon>
        <taxon>Pseudomonadati</taxon>
        <taxon>Pseudomonadota</taxon>
        <taxon>Betaproteobacteria</taxon>
        <taxon>Burkholderiales</taxon>
        <taxon>Alcaligenaceae</taxon>
        <taxon>Oligella</taxon>
    </lineage>
</organism>
<evidence type="ECO:0000313" key="1">
    <source>
        <dbReference type="EMBL" id="SPY08448.1"/>
    </source>
</evidence>
<protein>
    <submittedName>
        <fullName evidence="1">Uncharacterized protein</fullName>
    </submittedName>
</protein>
<dbReference type="EMBL" id="UATH01000001">
    <property type="protein sequence ID" value="SPY08448.1"/>
    <property type="molecule type" value="Genomic_DNA"/>
</dbReference>
<name>A0A2X1UN08_9BURK</name>
<gene>
    <name evidence="1" type="ORF">NCTC11009_01674</name>
</gene>
<dbReference type="AlphaFoldDB" id="A0A2X1UN08"/>
<sequence length="85" mass="9756">MKAPRSKPSKTSTSTKTKAFLNRLGFVEMLKPIDKEESAVFILNSHEDLRSIDLETVLFCLRFAENHGVVPKIPTAWWKQVKQKI</sequence>
<dbReference type="RefSeq" id="WP_113062678.1">
    <property type="nucleotide sequence ID" value="NZ_CAMQFR010000011.1"/>
</dbReference>